<proteinExistence type="inferred from homology"/>
<gene>
    <name evidence="7" type="ORF">J2X05_002080</name>
</gene>
<dbReference type="PANTHER" id="PTHR30469:SF37">
    <property type="entry name" value="RAGD PROTEIN"/>
    <property type="match status" value="1"/>
</dbReference>
<dbReference type="SUPFAM" id="SSF111369">
    <property type="entry name" value="HlyD-like secretion proteins"/>
    <property type="match status" value="1"/>
</dbReference>
<organism evidence="7 8">
    <name type="scientific">Cellvibrio fibrivorans</name>
    <dbReference type="NCBI Taxonomy" id="126350"/>
    <lineage>
        <taxon>Bacteria</taxon>
        <taxon>Pseudomonadati</taxon>
        <taxon>Pseudomonadota</taxon>
        <taxon>Gammaproteobacteria</taxon>
        <taxon>Cellvibrionales</taxon>
        <taxon>Cellvibrionaceae</taxon>
        <taxon>Cellvibrio</taxon>
    </lineage>
</organism>
<dbReference type="PANTHER" id="PTHR30469">
    <property type="entry name" value="MULTIDRUG RESISTANCE PROTEIN MDTA"/>
    <property type="match status" value="1"/>
</dbReference>
<evidence type="ECO:0000256" key="1">
    <source>
        <dbReference type="ARBA" id="ARBA00009477"/>
    </source>
</evidence>
<dbReference type="InterPro" id="IPR058624">
    <property type="entry name" value="MdtA-like_HH"/>
</dbReference>
<feature type="region of interest" description="Disordered" evidence="3">
    <location>
        <begin position="1"/>
        <end position="20"/>
    </location>
</feature>
<dbReference type="Pfam" id="PF25876">
    <property type="entry name" value="HH_MFP_RND"/>
    <property type="match status" value="1"/>
</dbReference>
<reference evidence="7 8" key="1">
    <citation type="submission" date="2023-07" db="EMBL/GenBank/DDBJ databases">
        <title>Sorghum-associated microbial communities from plants grown in Nebraska, USA.</title>
        <authorList>
            <person name="Schachtman D."/>
        </authorList>
    </citation>
    <scope>NUCLEOTIDE SEQUENCE [LARGE SCALE GENOMIC DNA]</scope>
    <source>
        <strain evidence="7 8">BE190</strain>
    </source>
</reference>
<dbReference type="Proteomes" id="UP001253595">
    <property type="component" value="Unassembled WGS sequence"/>
</dbReference>
<evidence type="ECO:0000259" key="5">
    <source>
        <dbReference type="Pfam" id="PF25917"/>
    </source>
</evidence>
<evidence type="ECO:0000256" key="2">
    <source>
        <dbReference type="SAM" id="Coils"/>
    </source>
</evidence>
<feature type="domain" description="CusB-like beta-barrel" evidence="6">
    <location>
        <begin position="246"/>
        <end position="315"/>
    </location>
</feature>
<keyword evidence="2" id="KW-0175">Coiled coil</keyword>
<feature type="coiled-coil region" evidence="2">
    <location>
        <begin position="173"/>
        <end position="200"/>
    </location>
</feature>
<dbReference type="InterPro" id="IPR058625">
    <property type="entry name" value="MdtA-like_BSH"/>
</dbReference>
<dbReference type="NCBIfam" id="TIGR01730">
    <property type="entry name" value="RND_mfp"/>
    <property type="match status" value="1"/>
</dbReference>
<dbReference type="Pfam" id="PF25954">
    <property type="entry name" value="Beta-barrel_RND_2"/>
    <property type="match status" value="1"/>
</dbReference>
<dbReference type="EMBL" id="JAVDVX010000003">
    <property type="protein sequence ID" value="MDR7090058.1"/>
    <property type="molecule type" value="Genomic_DNA"/>
</dbReference>
<evidence type="ECO:0000313" key="8">
    <source>
        <dbReference type="Proteomes" id="UP001253595"/>
    </source>
</evidence>
<evidence type="ECO:0000259" key="6">
    <source>
        <dbReference type="Pfam" id="PF25954"/>
    </source>
</evidence>
<feature type="domain" description="Multidrug resistance protein MdtA-like barrel-sandwich hybrid" evidence="5">
    <location>
        <begin position="97"/>
        <end position="236"/>
    </location>
</feature>
<dbReference type="Gene3D" id="1.10.287.470">
    <property type="entry name" value="Helix hairpin bin"/>
    <property type="match status" value="1"/>
</dbReference>
<feature type="domain" description="Multidrug resistance protein MdtA-like alpha-helical hairpin" evidence="4">
    <location>
        <begin position="133"/>
        <end position="195"/>
    </location>
</feature>
<dbReference type="RefSeq" id="WP_310072083.1">
    <property type="nucleotide sequence ID" value="NZ_JAVDVX010000003.1"/>
</dbReference>
<protein>
    <submittedName>
        <fullName evidence="7">RND family efflux transporter MFP subunit</fullName>
    </submittedName>
</protein>
<evidence type="ECO:0000313" key="7">
    <source>
        <dbReference type="EMBL" id="MDR7090058.1"/>
    </source>
</evidence>
<dbReference type="Gene3D" id="2.40.30.170">
    <property type="match status" value="1"/>
</dbReference>
<comment type="similarity">
    <text evidence="1">Belongs to the membrane fusion protein (MFP) (TC 8.A.1) family.</text>
</comment>
<evidence type="ECO:0000256" key="3">
    <source>
        <dbReference type="SAM" id="MobiDB-lite"/>
    </source>
</evidence>
<accession>A0ABU1UY84</accession>
<name>A0ABU1UY84_9GAMM</name>
<dbReference type="Gene3D" id="2.40.50.100">
    <property type="match status" value="1"/>
</dbReference>
<comment type="caution">
    <text evidence="7">The sequence shown here is derived from an EMBL/GenBank/DDBJ whole genome shotgun (WGS) entry which is preliminary data.</text>
</comment>
<dbReference type="InterPro" id="IPR058792">
    <property type="entry name" value="Beta-barrel_RND_2"/>
</dbReference>
<dbReference type="InterPro" id="IPR006143">
    <property type="entry name" value="RND_pump_MFP"/>
</dbReference>
<dbReference type="Pfam" id="PF25917">
    <property type="entry name" value="BSH_RND"/>
    <property type="match status" value="1"/>
</dbReference>
<keyword evidence="8" id="KW-1185">Reference proteome</keyword>
<dbReference type="Gene3D" id="2.40.420.20">
    <property type="match status" value="1"/>
</dbReference>
<evidence type="ECO:0000259" key="4">
    <source>
        <dbReference type="Pfam" id="PF25876"/>
    </source>
</evidence>
<sequence length="402" mass="43989">MNDFHPLPVDLPAPQEQQSQAQQSQIYAKRAIWAVVALLIVGGSTRALVNSQEAKALEAYTSATLERTVLTTKATPGKLEQTLRLPTTLRGNSESVIYARTSGYIAAWHKGIGDYVKQGELLAIIDTPEQEHQLAEARAEREQIAARSQLAKTTLARWEALSQSESAISQQDLDEKRSALRQSEADLNAAQANVKRLENLENYRNIVAPFTGIITRRSIEVGDYITVGSKELFALTQTDPLRATIWIPQAYADNLATGTSIAINLREQQGQNLNALIERIAGGIDPSTRSRQVDLILPNPGATILPGAYAEVSISVTSSIETLVTPAATLIIRDQNQRIAVVESDNTISFRTIKLGRDLGRDVEVLEGISKDDLLVVSPPDQLVENELVRTREWKPAASAGR</sequence>